<dbReference type="AlphaFoldDB" id="A0AAU7DK45"/>
<feature type="transmembrane region" description="Helical" evidence="7">
    <location>
        <begin position="120"/>
        <end position="138"/>
    </location>
</feature>
<evidence type="ECO:0000256" key="3">
    <source>
        <dbReference type="ARBA" id="ARBA00022448"/>
    </source>
</evidence>
<gene>
    <name evidence="9" type="ORF">P8935_21510</name>
</gene>
<dbReference type="InterPro" id="IPR036259">
    <property type="entry name" value="MFS_trans_sf"/>
</dbReference>
<evidence type="ECO:0000256" key="7">
    <source>
        <dbReference type="SAM" id="Phobius"/>
    </source>
</evidence>
<evidence type="ECO:0000259" key="8">
    <source>
        <dbReference type="PROSITE" id="PS50850"/>
    </source>
</evidence>
<evidence type="ECO:0000313" key="9">
    <source>
        <dbReference type="EMBL" id="XBH17131.1"/>
    </source>
</evidence>
<evidence type="ECO:0000256" key="5">
    <source>
        <dbReference type="ARBA" id="ARBA00022989"/>
    </source>
</evidence>
<dbReference type="PROSITE" id="PS50850">
    <property type="entry name" value="MFS"/>
    <property type="match status" value="1"/>
</dbReference>
<evidence type="ECO:0000256" key="6">
    <source>
        <dbReference type="ARBA" id="ARBA00023136"/>
    </source>
</evidence>
<dbReference type="PRINTS" id="PR00171">
    <property type="entry name" value="SUGRTRNSPORT"/>
</dbReference>
<dbReference type="InterPro" id="IPR003663">
    <property type="entry name" value="Sugar/inositol_transpt"/>
</dbReference>
<dbReference type="PANTHER" id="PTHR48020:SF12">
    <property type="entry name" value="PROTON MYO-INOSITOL COTRANSPORTER"/>
    <property type="match status" value="1"/>
</dbReference>
<dbReference type="SUPFAM" id="SSF103473">
    <property type="entry name" value="MFS general substrate transporter"/>
    <property type="match status" value="2"/>
</dbReference>
<keyword evidence="3" id="KW-0813">Transport</keyword>
<feature type="transmembrane region" description="Helical" evidence="7">
    <location>
        <begin position="494"/>
        <end position="519"/>
    </location>
</feature>
<feature type="transmembrane region" description="Helical" evidence="7">
    <location>
        <begin position="345"/>
        <end position="365"/>
    </location>
</feature>
<dbReference type="EMBL" id="CP121196">
    <property type="protein sequence ID" value="XBH17131.1"/>
    <property type="molecule type" value="Genomic_DNA"/>
</dbReference>
<feature type="transmembrane region" description="Helical" evidence="7">
    <location>
        <begin position="23"/>
        <end position="49"/>
    </location>
</feature>
<reference evidence="9" key="1">
    <citation type="submission" date="2023-03" db="EMBL/GenBank/DDBJ databases">
        <title>Edaphobacter sp.</title>
        <authorList>
            <person name="Huber K.J."/>
            <person name="Papendorf J."/>
            <person name="Pilke C."/>
            <person name="Bunk B."/>
            <person name="Sproeer C."/>
            <person name="Pester M."/>
        </authorList>
    </citation>
    <scope>NUCLEOTIDE SEQUENCE</scope>
    <source>
        <strain evidence="9">DSM 110680</strain>
    </source>
</reference>
<dbReference type="InterPro" id="IPR005828">
    <property type="entry name" value="MFS_sugar_transport-like"/>
</dbReference>
<dbReference type="Pfam" id="PF00083">
    <property type="entry name" value="Sugar_tr"/>
    <property type="match status" value="2"/>
</dbReference>
<feature type="transmembrane region" description="Helical" evidence="7">
    <location>
        <begin position="319"/>
        <end position="338"/>
    </location>
</feature>
<dbReference type="GO" id="GO:0022857">
    <property type="term" value="F:transmembrane transporter activity"/>
    <property type="evidence" value="ECO:0007669"/>
    <property type="project" value="InterPro"/>
</dbReference>
<feature type="transmembrane region" description="Helical" evidence="7">
    <location>
        <begin position="193"/>
        <end position="216"/>
    </location>
</feature>
<feature type="transmembrane region" description="Helical" evidence="7">
    <location>
        <begin position="561"/>
        <end position="581"/>
    </location>
</feature>
<dbReference type="InterPro" id="IPR050814">
    <property type="entry name" value="Myo-inositol_Transporter"/>
</dbReference>
<evidence type="ECO:0000256" key="4">
    <source>
        <dbReference type="ARBA" id="ARBA00022692"/>
    </source>
</evidence>
<dbReference type="RefSeq" id="WP_348262362.1">
    <property type="nucleotide sequence ID" value="NZ_CP121196.1"/>
</dbReference>
<feature type="transmembrane region" description="Helical" evidence="7">
    <location>
        <begin position="276"/>
        <end position="299"/>
    </location>
</feature>
<feature type="transmembrane region" description="Helical" evidence="7">
    <location>
        <begin position="90"/>
        <end position="108"/>
    </location>
</feature>
<dbReference type="PANTHER" id="PTHR48020">
    <property type="entry name" value="PROTON MYO-INOSITOL COTRANSPORTER"/>
    <property type="match status" value="1"/>
</dbReference>
<feature type="transmembrane region" description="Helical" evidence="7">
    <location>
        <begin position="150"/>
        <end position="173"/>
    </location>
</feature>
<keyword evidence="5 7" id="KW-1133">Transmembrane helix</keyword>
<keyword evidence="6 7" id="KW-0472">Membrane</keyword>
<dbReference type="PROSITE" id="PS00217">
    <property type="entry name" value="SUGAR_TRANSPORT_2"/>
    <property type="match status" value="1"/>
</dbReference>
<feature type="transmembrane region" description="Helical" evidence="7">
    <location>
        <begin position="61"/>
        <end position="83"/>
    </location>
</feature>
<comment type="similarity">
    <text evidence="2">Belongs to the major facilitator superfamily. Sugar transporter (TC 2.A.1.1) family.</text>
</comment>
<comment type="subcellular location">
    <subcellularLocation>
        <location evidence="1">Membrane</location>
        <topology evidence="1">Multi-pass membrane protein</topology>
    </subcellularLocation>
</comment>
<dbReference type="GO" id="GO:0016020">
    <property type="term" value="C:membrane"/>
    <property type="evidence" value="ECO:0007669"/>
    <property type="project" value="UniProtKB-SubCell"/>
</dbReference>
<accession>A0AAU7DK45</accession>
<organism evidence="9">
    <name type="scientific">Telmatobacter sp. DSM 110680</name>
    <dbReference type="NCBI Taxonomy" id="3036704"/>
    <lineage>
        <taxon>Bacteria</taxon>
        <taxon>Pseudomonadati</taxon>
        <taxon>Acidobacteriota</taxon>
        <taxon>Terriglobia</taxon>
        <taxon>Terriglobales</taxon>
        <taxon>Acidobacteriaceae</taxon>
        <taxon>Telmatobacter</taxon>
    </lineage>
</organism>
<feature type="transmembrane region" description="Helical" evidence="7">
    <location>
        <begin position="531"/>
        <end position="555"/>
    </location>
</feature>
<dbReference type="Gene3D" id="1.20.1250.20">
    <property type="entry name" value="MFS general substrate transporter like domains"/>
    <property type="match status" value="2"/>
</dbReference>
<dbReference type="PROSITE" id="PS00216">
    <property type="entry name" value="SUGAR_TRANSPORT_1"/>
    <property type="match status" value="1"/>
</dbReference>
<name>A0AAU7DK45_9BACT</name>
<dbReference type="InterPro" id="IPR005829">
    <property type="entry name" value="Sugar_transporter_CS"/>
</dbReference>
<feature type="domain" description="Major facilitator superfamily (MFS) profile" evidence="8">
    <location>
        <begin position="25"/>
        <end position="585"/>
    </location>
</feature>
<evidence type="ECO:0000256" key="2">
    <source>
        <dbReference type="ARBA" id="ARBA00010992"/>
    </source>
</evidence>
<evidence type="ECO:0000256" key="1">
    <source>
        <dbReference type="ARBA" id="ARBA00004141"/>
    </source>
</evidence>
<protein>
    <submittedName>
        <fullName evidence="9">MFS transporter</fullName>
    </submittedName>
</protein>
<proteinExistence type="inferred from homology"/>
<dbReference type="InterPro" id="IPR020846">
    <property type="entry name" value="MFS_dom"/>
</dbReference>
<sequence length="602" mass="65129">MTASTFPDSVASSSDSTRQRYNLFLLLVAGLGGLLYGIDVGIIGGALPYLEATSKLDPSQLSIIVAAVLLGSVFSTLFAGLLADWMGRKPLMILSGTAFILSIPVIALSQGYSSLFFGRLLQGMSGGLIGIVVPLYLAECLSASTRGKGTGVFQWMLTFGIVVAALIGIFFSYRVEAVARLGDAAALYNFKNHAWRSIFWMSMPPGVLFVLGAFLVTESPRLLYRRNQIDKARAALLRSRSPEQATIELHEIEAASKPAAAPAGEKVRTSLLRRKYVIPFLLACLILACNTATGINSVIGFNTNILIQSGLSDLQAHWGYVLLTAFNFCFTAIGMMLVDRKGRKFLFILGTSGIILSMAVVATLFHQTEKQNIDCRDQIQALVGPGQELTFHFDSAEARRLLTAQSSTASAINPDRASFAIIYSYGDFTGTTSYARSDDPAAPSLSVTRAAAVPANKVQALFQNPFGNYEGATTAPLKIDKAILGPVPQESHGWLVALFIYMFIAFYATGPGVCVWLALSELMPTRIRSNGMSIALVINQLVSAILQAIFLPFVAKHNYSSMFFMFAGFTVIYFLAATFLLPETKGKTLEEIEAHFEGRSAH</sequence>
<keyword evidence="4 7" id="KW-0812">Transmembrane</keyword>